<dbReference type="InterPro" id="IPR007995">
    <property type="entry name" value="DUF742"/>
</dbReference>
<dbReference type="PANTHER" id="PTHR36221">
    <property type="entry name" value="DUF742 DOMAIN-CONTAINING PROTEIN"/>
    <property type="match status" value="1"/>
</dbReference>
<sequence>MTDGWDDAESLVPLYVQVKGRALPRAQSTLDISTQVLAMPMDPSRLEPEARRLYELCYRWQSVAEISAHLRRTLTSTKVLVDVLLEEGYLTVGAERPMEQRETLQLVLDGLLNL</sequence>
<name>A0ABQ4CAI0_9ACTN</name>
<evidence type="ECO:0000313" key="1">
    <source>
        <dbReference type="EMBL" id="GIF59778.1"/>
    </source>
</evidence>
<dbReference type="RefSeq" id="WP_203706604.1">
    <property type="nucleotide sequence ID" value="NZ_BAAALU010000009.1"/>
</dbReference>
<accession>A0ABQ4CAI0</accession>
<evidence type="ECO:0000313" key="2">
    <source>
        <dbReference type="Proteomes" id="UP000624325"/>
    </source>
</evidence>
<dbReference type="Pfam" id="PF05331">
    <property type="entry name" value="DUF742"/>
    <property type="match status" value="1"/>
</dbReference>
<dbReference type="Proteomes" id="UP000624325">
    <property type="component" value="Unassembled WGS sequence"/>
</dbReference>
<evidence type="ECO:0008006" key="3">
    <source>
        <dbReference type="Google" id="ProtNLM"/>
    </source>
</evidence>
<protein>
    <recommendedName>
        <fullName evidence="3">DUF742 domain-containing protein</fullName>
    </recommendedName>
</protein>
<organism evidence="1 2">
    <name type="scientific">Asanoa iriomotensis</name>
    <dbReference type="NCBI Taxonomy" id="234613"/>
    <lineage>
        <taxon>Bacteria</taxon>
        <taxon>Bacillati</taxon>
        <taxon>Actinomycetota</taxon>
        <taxon>Actinomycetes</taxon>
        <taxon>Micromonosporales</taxon>
        <taxon>Micromonosporaceae</taxon>
        <taxon>Asanoa</taxon>
    </lineage>
</organism>
<reference evidence="1 2" key="1">
    <citation type="submission" date="2021-01" db="EMBL/GenBank/DDBJ databases">
        <title>Whole genome shotgun sequence of Asanoa iriomotensis NBRC 100142.</title>
        <authorList>
            <person name="Komaki H."/>
            <person name="Tamura T."/>
        </authorList>
    </citation>
    <scope>NUCLEOTIDE SEQUENCE [LARGE SCALE GENOMIC DNA]</scope>
    <source>
        <strain evidence="1 2">NBRC 100142</strain>
    </source>
</reference>
<dbReference type="EMBL" id="BONC01000053">
    <property type="protein sequence ID" value="GIF59778.1"/>
    <property type="molecule type" value="Genomic_DNA"/>
</dbReference>
<dbReference type="PANTHER" id="PTHR36221:SF1">
    <property type="entry name" value="DUF742 DOMAIN-CONTAINING PROTEIN"/>
    <property type="match status" value="1"/>
</dbReference>
<keyword evidence="2" id="KW-1185">Reference proteome</keyword>
<proteinExistence type="predicted"/>
<comment type="caution">
    <text evidence="1">The sequence shown here is derived from an EMBL/GenBank/DDBJ whole genome shotgun (WGS) entry which is preliminary data.</text>
</comment>
<gene>
    <name evidence="1" type="ORF">Air01nite_58730</name>
</gene>